<name>A0AAW8LBA6_9ACTO</name>
<sequence length="73" mass="8222">MSDEQTAIPEELSEALSENEAAGRIFGALPPSHRNDYMRWIGEAKRAETRRRRATKAAEMMVDKHGEARPSLP</sequence>
<dbReference type="AlphaFoldDB" id="A0AAW8LBA6"/>
<organism evidence="1 2">
    <name type="scientific">Actinomyces oris</name>
    <dbReference type="NCBI Taxonomy" id="544580"/>
    <lineage>
        <taxon>Bacteria</taxon>
        <taxon>Bacillati</taxon>
        <taxon>Actinomycetota</taxon>
        <taxon>Actinomycetes</taxon>
        <taxon>Actinomycetales</taxon>
        <taxon>Actinomycetaceae</taxon>
        <taxon>Actinomyces</taxon>
    </lineage>
</organism>
<proteinExistence type="predicted"/>
<protein>
    <submittedName>
        <fullName evidence="1">YdeI/OmpD-associated family protein</fullName>
    </submittedName>
</protein>
<dbReference type="Pfam" id="PF13376">
    <property type="entry name" value="OmdA"/>
    <property type="match status" value="1"/>
</dbReference>
<comment type="caution">
    <text evidence="1">The sequence shown here is derived from an EMBL/GenBank/DDBJ whole genome shotgun (WGS) entry which is preliminary data.</text>
</comment>
<dbReference type="Proteomes" id="UP001230065">
    <property type="component" value="Unassembled WGS sequence"/>
</dbReference>
<evidence type="ECO:0000313" key="2">
    <source>
        <dbReference type="Proteomes" id="UP001230065"/>
    </source>
</evidence>
<dbReference type="RefSeq" id="WP_308680052.1">
    <property type="nucleotide sequence ID" value="NZ_JAMZMF010000012.1"/>
</dbReference>
<reference evidence="1" key="1">
    <citation type="submission" date="2022-06" db="EMBL/GenBank/DDBJ databases">
        <title>Draft Genome Sequences of Three Actinomyces oris Strains, Isolated from Healthy Human Feces.</title>
        <authorList>
            <person name="Ye Y."/>
            <person name="Liu C."/>
            <person name="Zhao J."/>
            <person name="Xu J."/>
            <person name="Huang H."/>
            <person name="Wang B."/>
            <person name="Wei J."/>
            <person name="Jing X."/>
        </authorList>
    </citation>
    <scope>NUCLEOTIDE SEQUENCE</scope>
    <source>
        <strain evidence="1">CNGBCC1803727</strain>
    </source>
</reference>
<accession>A0AAW8LBA6</accession>
<dbReference type="EMBL" id="JAMZMF010000012">
    <property type="protein sequence ID" value="MDR0178056.1"/>
    <property type="molecule type" value="Genomic_DNA"/>
</dbReference>
<gene>
    <name evidence="1" type="ORF">RF687_08880</name>
</gene>
<evidence type="ECO:0000313" key="1">
    <source>
        <dbReference type="EMBL" id="MDR0178056.1"/>
    </source>
</evidence>